<proteinExistence type="predicted"/>
<dbReference type="EMBL" id="JAIUJS010000005">
    <property type="protein sequence ID" value="MCA0153764.1"/>
    <property type="molecule type" value="Genomic_DNA"/>
</dbReference>
<dbReference type="Proteomes" id="UP001198402">
    <property type="component" value="Unassembled WGS sequence"/>
</dbReference>
<evidence type="ECO:0008006" key="3">
    <source>
        <dbReference type="Google" id="ProtNLM"/>
    </source>
</evidence>
<gene>
    <name evidence="1" type="ORF">LBV24_11090</name>
</gene>
<name>A0ABS7Y3E0_9FLAO</name>
<reference evidence="2" key="1">
    <citation type="submission" date="2023-07" db="EMBL/GenBank/DDBJ databases">
        <authorList>
            <person name="Yue Y."/>
        </authorList>
    </citation>
    <scope>NUCLEOTIDE SEQUENCE [LARGE SCALE GENOMIC DNA]</scope>
    <source>
        <strain evidence="2">2Y89</strain>
    </source>
</reference>
<keyword evidence="2" id="KW-1185">Reference proteome</keyword>
<protein>
    <recommendedName>
        <fullName evidence="3">DUF4468 domain-containing protein</fullName>
    </recommendedName>
</protein>
<sequence>MKHLLFSLSVLVSISMFGQDKFEITEEGLTPKSITISSDASDTYTKALQWLEANTENYDITIAETIENETIQFTSTKGNATSLDKQYFNAKYSITMTFTADQYTFRPTAIDLKQNSKYDMGWKPFDLNNANPYFKKGKPIRKYRAYLSGITTPLNTLYIQLTNALKNN</sequence>
<evidence type="ECO:0000313" key="2">
    <source>
        <dbReference type="Proteomes" id="UP001198402"/>
    </source>
</evidence>
<evidence type="ECO:0000313" key="1">
    <source>
        <dbReference type="EMBL" id="MCA0153764.1"/>
    </source>
</evidence>
<accession>A0ABS7Y3E0</accession>
<comment type="caution">
    <text evidence="1">The sequence shown here is derived from an EMBL/GenBank/DDBJ whole genome shotgun (WGS) entry which is preliminary data.</text>
</comment>
<dbReference type="RefSeq" id="WP_224478723.1">
    <property type="nucleotide sequence ID" value="NZ_JAIUJS010000005.1"/>
</dbReference>
<organism evidence="1 2">
    <name type="scientific">Winogradskyella vincentii</name>
    <dbReference type="NCBI Taxonomy" id="2877122"/>
    <lineage>
        <taxon>Bacteria</taxon>
        <taxon>Pseudomonadati</taxon>
        <taxon>Bacteroidota</taxon>
        <taxon>Flavobacteriia</taxon>
        <taxon>Flavobacteriales</taxon>
        <taxon>Flavobacteriaceae</taxon>
        <taxon>Winogradskyella</taxon>
    </lineage>
</organism>